<dbReference type="EMBL" id="HBKN01014870">
    <property type="protein sequence ID" value="CAE2292061.1"/>
    <property type="molecule type" value="Transcribed_RNA"/>
</dbReference>
<evidence type="ECO:0000256" key="3">
    <source>
        <dbReference type="SAM" id="MobiDB-lite"/>
    </source>
</evidence>
<dbReference type="Gene3D" id="2.60.120.650">
    <property type="entry name" value="Cupin"/>
    <property type="match status" value="1"/>
</dbReference>
<dbReference type="GO" id="GO:0005634">
    <property type="term" value="C:nucleus"/>
    <property type="evidence" value="ECO:0007669"/>
    <property type="project" value="UniProtKB-SubCell"/>
</dbReference>
<dbReference type="AlphaFoldDB" id="A0A7S4NJ30"/>
<dbReference type="InterPro" id="IPR003349">
    <property type="entry name" value="JmjN"/>
</dbReference>
<dbReference type="PANTHER" id="PTHR10694:SF113">
    <property type="entry name" value="PROTEIN JUMONJI"/>
    <property type="match status" value="1"/>
</dbReference>
<accession>A0A7S4NJ30</accession>
<proteinExistence type="predicted"/>
<comment type="subcellular location">
    <subcellularLocation>
        <location evidence="1">Nucleus</location>
    </subcellularLocation>
</comment>
<feature type="domain" description="JmjC" evidence="5">
    <location>
        <begin position="190"/>
        <end position="357"/>
    </location>
</feature>
<keyword evidence="2" id="KW-0539">Nucleus</keyword>
<dbReference type="SMART" id="SM00558">
    <property type="entry name" value="JmjC"/>
    <property type="match status" value="1"/>
</dbReference>
<feature type="compositionally biased region" description="Polar residues" evidence="3">
    <location>
        <begin position="539"/>
        <end position="548"/>
    </location>
</feature>
<dbReference type="Pfam" id="PF02375">
    <property type="entry name" value="JmjN"/>
    <property type="match status" value="1"/>
</dbReference>
<reference evidence="6" key="1">
    <citation type="submission" date="2021-01" db="EMBL/GenBank/DDBJ databases">
        <authorList>
            <person name="Corre E."/>
            <person name="Pelletier E."/>
            <person name="Niang G."/>
            <person name="Scheremetjew M."/>
            <person name="Finn R."/>
            <person name="Kale V."/>
            <person name="Holt S."/>
            <person name="Cochrane G."/>
            <person name="Meng A."/>
            <person name="Brown T."/>
            <person name="Cohen L."/>
        </authorList>
    </citation>
    <scope>NUCLEOTIDE SEQUENCE</scope>
    <source>
        <strain evidence="6">CCMP 2712</strain>
    </source>
</reference>
<evidence type="ECO:0000313" key="6">
    <source>
        <dbReference type="EMBL" id="CAE2292061.1"/>
    </source>
</evidence>
<dbReference type="PANTHER" id="PTHR10694">
    <property type="entry name" value="LYSINE-SPECIFIC DEMETHYLASE"/>
    <property type="match status" value="1"/>
</dbReference>
<protein>
    <recommendedName>
        <fullName evidence="7">JmjC domain-containing protein</fullName>
    </recommendedName>
</protein>
<evidence type="ECO:0000256" key="2">
    <source>
        <dbReference type="ARBA" id="ARBA00023242"/>
    </source>
</evidence>
<name>A0A7S4NJ30_GUITH</name>
<dbReference type="InterPro" id="IPR003347">
    <property type="entry name" value="JmjC_dom"/>
</dbReference>
<evidence type="ECO:0000256" key="1">
    <source>
        <dbReference type="ARBA" id="ARBA00004123"/>
    </source>
</evidence>
<feature type="region of interest" description="Disordered" evidence="3">
    <location>
        <begin position="520"/>
        <end position="548"/>
    </location>
</feature>
<dbReference type="PROSITE" id="PS51184">
    <property type="entry name" value="JMJC"/>
    <property type="match status" value="1"/>
</dbReference>
<dbReference type="SUPFAM" id="SSF51197">
    <property type="entry name" value="Clavaminate synthase-like"/>
    <property type="match status" value="1"/>
</dbReference>
<dbReference type="PROSITE" id="PS51183">
    <property type="entry name" value="JMJN"/>
    <property type="match status" value="1"/>
</dbReference>
<dbReference type="GO" id="GO:0000785">
    <property type="term" value="C:chromatin"/>
    <property type="evidence" value="ECO:0007669"/>
    <property type="project" value="TreeGrafter"/>
</dbReference>
<evidence type="ECO:0008006" key="7">
    <source>
        <dbReference type="Google" id="ProtNLM"/>
    </source>
</evidence>
<sequence>MDRELRKDLERIRRFEQENDDKLRKKKCKSPEICAGDEKQRVRFSLPRAKEFHPTEDEFKDPLSYISKIQSEASKYGVVKIIPPCTWKPMFAPCFGVFENSDRLFCVRRQTVQKKTVLPLNDSWGVAFEFKVEHMSKHFTLDKFEEEASGRRNVFADESKDANRIFWEHVCRTNSCAFLYGSDLTGTACSEDAGKWNLEKFSNDSLLGMIRSSGDPDICGVNLPMLYVGHAFSMFGWHIEDNALYSLNYMHKGSAKTWYGVPGHEAQKLEKLAKSLFEQKDDLSCRLYQKLSMISPNLLLDAGIPVYELVQRPGEFVITMPRSYHSGFSHGFNVGEAVNFALPEWIPYGFSSLESHRGIGRESVLNLEKFLFNDSSFFNVSVYSAQALVTLIRWQQAVIKVAEERGVKIQRITRSSRGSPEQSDRVDKRVMCCYCKHSMYLMYLYVPGGDGIRFCPDHANHMEVEVECLSLYIRFTKEELANMEELCQAVLSDPTQHKDLVGFQGEILVHFDMAQPIISDKPKKSSKTQSTLFEFPSSPFYNMQTSQS</sequence>
<dbReference type="GO" id="GO:0034647">
    <property type="term" value="F:histone H3K4me/H3K4me2/H3K4me3 demethylase activity"/>
    <property type="evidence" value="ECO:0007669"/>
    <property type="project" value="TreeGrafter"/>
</dbReference>
<dbReference type="Pfam" id="PF02373">
    <property type="entry name" value="JmjC"/>
    <property type="match status" value="1"/>
</dbReference>
<feature type="domain" description="JmjN" evidence="4">
    <location>
        <begin position="49"/>
        <end position="90"/>
    </location>
</feature>
<gene>
    <name evidence="6" type="ORF">GTHE00462_LOCUS11572</name>
</gene>
<evidence type="ECO:0000259" key="4">
    <source>
        <dbReference type="PROSITE" id="PS51183"/>
    </source>
</evidence>
<dbReference type="SMART" id="SM00545">
    <property type="entry name" value="JmjN"/>
    <property type="match status" value="1"/>
</dbReference>
<dbReference type="GO" id="GO:0010468">
    <property type="term" value="P:regulation of gene expression"/>
    <property type="evidence" value="ECO:0007669"/>
    <property type="project" value="TreeGrafter"/>
</dbReference>
<evidence type="ECO:0000259" key="5">
    <source>
        <dbReference type="PROSITE" id="PS51184"/>
    </source>
</evidence>
<organism evidence="6">
    <name type="scientific">Guillardia theta</name>
    <name type="common">Cryptophyte</name>
    <name type="synonym">Cryptomonas phi</name>
    <dbReference type="NCBI Taxonomy" id="55529"/>
    <lineage>
        <taxon>Eukaryota</taxon>
        <taxon>Cryptophyceae</taxon>
        <taxon>Pyrenomonadales</taxon>
        <taxon>Geminigeraceae</taxon>
        <taxon>Guillardia</taxon>
    </lineage>
</organism>